<name>A0ABN1QYD3_9ACTN</name>
<dbReference type="EMBL" id="BAAAHQ010000043">
    <property type="protein sequence ID" value="GAA0949210.1"/>
    <property type="molecule type" value="Genomic_DNA"/>
</dbReference>
<accession>A0ABN1QYD3</accession>
<sequence>MKRRKAIEFHGPGERHVGDCPRWIALMRRNRPELSECTVIVHGRGPWPCWEGC</sequence>
<evidence type="ECO:0000313" key="2">
    <source>
        <dbReference type="Proteomes" id="UP001501578"/>
    </source>
</evidence>
<protein>
    <submittedName>
        <fullName evidence="1">Uncharacterized protein</fullName>
    </submittedName>
</protein>
<organism evidence="1 2">
    <name type="scientific">Nonomuraea longicatena</name>
    <dbReference type="NCBI Taxonomy" id="83682"/>
    <lineage>
        <taxon>Bacteria</taxon>
        <taxon>Bacillati</taxon>
        <taxon>Actinomycetota</taxon>
        <taxon>Actinomycetes</taxon>
        <taxon>Streptosporangiales</taxon>
        <taxon>Streptosporangiaceae</taxon>
        <taxon>Nonomuraea</taxon>
    </lineage>
</organism>
<evidence type="ECO:0000313" key="1">
    <source>
        <dbReference type="EMBL" id="GAA0949210.1"/>
    </source>
</evidence>
<gene>
    <name evidence="1" type="ORF">GCM10009560_67240</name>
</gene>
<reference evidence="1 2" key="1">
    <citation type="journal article" date="2019" name="Int. J. Syst. Evol. Microbiol.">
        <title>The Global Catalogue of Microorganisms (GCM) 10K type strain sequencing project: providing services to taxonomists for standard genome sequencing and annotation.</title>
        <authorList>
            <consortium name="The Broad Institute Genomics Platform"/>
            <consortium name="The Broad Institute Genome Sequencing Center for Infectious Disease"/>
            <person name="Wu L."/>
            <person name="Ma J."/>
        </authorList>
    </citation>
    <scope>NUCLEOTIDE SEQUENCE [LARGE SCALE GENOMIC DNA]</scope>
    <source>
        <strain evidence="1 2">JCM 11136</strain>
    </source>
</reference>
<keyword evidence="2" id="KW-1185">Reference proteome</keyword>
<proteinExistence type="predicted"/>
<dbReference type="RefSeq" id="WP_343954262.1">
    <property type="nucleotide sequence ID" value="NZ_BAAAHQ010000043.1"/>
</dbReference>
<comment type="caution">
    <text evidence="1">The sequence shown here is derived from an EMBL/GenBank/DDBJ whole genome shotgun (WGS) entry which is preliminary data.</text>
</comment>
<dbReference type="Proteomes" id="UP001501578">
    <property type="component" value="Unassembled WGS sequence"/>
</dbReference>